<dbReference type="GO" id="GO:0005524">
    <property type="term" value="F:ATP binding"/>
    <property type="evidence" value="ECO:0007669"/>
    <property type="project" value="UniProtKB-KW"/>
</dbReference>
<keyword evidence="11 26" id="KW-0418">Kinase</keyword>
<evidence type="ECO:0000256" key="22">
    <source>
        <dbReference type="ARBA" id="ARBA00041776"/>
    </source>
</evidence>
<dbReference type="InterPro" id="IPR003661">
    <property type="entry name" value="HisK_dim/P_dom"/>
</dbReference>
<reference evidence="27" key="1">
    <citation type="submission" date="2017-07" db="EMBL/GenBank/DDBJ databases">
        <title>Comparative genome mining reveals phylogenetic distribution patterns of secondary metabolites in Amycolatopsis.</title>
        <authorList>
            <person name="Adamek M."/>
            <person name="Alanjary M."/>
            <person name="Sales-Ortells H."/>
            <person name="Goodfellow M."/>
            <person name="Bull A.T."/>
            <person name="Kalinowski J."/>
            <person name="Ziemert N."/>
        </authorList>
    </citation>
    <scope>NUCLEOTIDE SEQUENCE [LARGE SCALE GENOMIC DNA]</scope>
    <source>
        <strain evidence="27">H5</strain>
    </source>
</reference>
<evidence type="ECO:0000256" key="12">
    <source>
        <dbReference type="ARBA" id="ARBA00022801"/>
    </source>
</evidence>
<evidence type="ECO:0000256" key="1">
    <source>
        <dbReference type="ARBA" id="ARBA00000085"/>
    </source>
</evidence>
<dbReference type="InterPro" id="IPR036097">
    <property type="entry name" value="HisK_dim/P_sf"/>
</dbReference>
<dbReference type="SMART" id="SM00304">
    <property type="entry name" value="HAMP"/>
    <property type="match status" value="1"/>
</dbReference>
<evidence type="ECO:0000256" key="18">
    <source>
        <dbReference type="ARBA" id="ARBA00023016"/>
    </source>
</evidence>
<evidence type="ECO:0000256" key="3">
    <source>
        <dbReference type="ARBA" id="ARBA00001946"/>
    </source>
</evidence>
<dbReference type="InterPro" id="IPR036890">
    <property type="entry name" value="HATPase_C_sf"/>
</dbReference>
<feature type="transmembrane region" description="Helical" evidence="23">
    <location>
        <begin position="12"/>
        <end position="32"/>
    </location>
</feature>
<dbReference type="SMART" id="SM00387">
    <property type="entry name" value="HATPase_c"/>
    <property type="match status" value="1"/>
</dbReference>
<sequence length="488" mass="51662">MRLPAVSLRTRIVAAIVGVTTTATAVMAFFAYQVQSGDAVQAFTIAVESKMISDNLEVQKKVDRARPDQVADVILYELRLQPVGWLLVTKPPGKPFTTIARAPLELDGHRIVYLGPPAMVSTETPEEVLRPVEAAVLSHPSGSVWQNTAVTTDPATGRPALVVSRYFGRADYYLVELFDLGVLETDLGALRRNLALIALGVSVLGVGVAFLIGRRIRRPIKELSAAADELGAGALGTRVPVKGRDEVAALAESFNTMAARLGESIEELHAKDRQQRRFVADVAHDLRTPLASMIATVDSLDHAEPATRTRAAEILGTQARRLAKLVEDLLEIARFDAGKADLRVAPVDLADLVADAAEVTGVEAAVTTAGDVTVIADPRRVHTVVANLLSNAVRHGAAPVAVTLDGTGDDVVVRVADAGPGVPADLLPVLFDRFTRGDHARQATEGSGLGLAIARENVLVHGGSLAAHNDDGAVFTVRLPRSAGVENA</sequence>
<dbReference type="GO" id="GO:0005886">
    <property type="term" value="C:plasma membrane"/>
    <property type="evidence" value="ECO:0007669"/>
    <property type="project" value="UniProtKB-SubCell"/>
</dbReference>
<dbReference type="Gene3D" id="3.30.565.10">
    <property type="entry name" value="Histidine kinase-like ATPase, C-terminal domain"/>
    <property type="match status" value="1"/>
</dbReference>
<evidence type="ECO:0000256" key="8">
    <source>
        <dbReference type="ARBA" id="ARBA00022679"/>
    </source>
</evidence>
<evidence type="ECO:0000256" key="23">
    <source>
        <dbReference type="SAM" id="Phobius"/>
    </source>
</evidence>
<dbReference type="SMART" id="SM00388">
    <property type="entry name" value="HisKA"/>
    <property type="match status" value="1"/>
</dbReference>
<keyword evidence="23" id="KW-0472">Membrane</keyword>
<dbReference type="InterPro" id="IPR003594">
    <property type="entry name" value="HATPase_dom"/>
</dbReference>
<keyword evidence="27" id="KW-1185">Reference proteome</keyword>
<evidence type="ECO:0000259" key="24">
    <source>
        <dbReference type="PROSITE" id="PS50109"/>
    </source>
</evidence>
<dbReference type="SUPFAM" id="SSF55874">
    <property type="entry name" value="ATPase domain of HSP90 chaperone/DNA topoisomerase II/histidine kinase"/>
    <property type="match status" value="1"/>
</dbReference>
<keyword evidence="16 23" id="KW-1133">Transmembrane helix</keyword>
<evidence type="ECO:0000256" key="19">
    <source>
        <dbReference type="ARBA" id="ARBA00023026"/>
    </source>
</evidence>
<evidence type="ECO:0000256" key="17">
    <source>
        <dbReference type="ARBA" id="ARBA00023012"/>
    </source>
</evidence>
<keyword evidence="17" id="KW-0902">Two-component regulatory system</keyword>
<keyword evidence="12" id="KW-0378">Hydrolase</keyword>
<keyword evidence="19" id="KW-0843">Virulence</keyword>
<keyword evidence="20" id="KW-0464">Manganese</keyword>
<keyword evidence="7" id="KW-0597">Phosphoprotein</keyword>
<evidence type="ECO:0000256" key="16">
    <source>
        <dbReference type="ARBA" id="ARBA00022989"/>
    </source>
</evidence>
<keyword evidence="18" id="KW-0346">Stress response</keyword>
<keyword evidence="14" id="KW-0460">Magnesium</keyword>
<dbReference type="SUPFAM" id="SSF47384">
    <property type="entry name" value="Homodimeric domain of signal transducing histidine kinase"/>
    <property type="match status" value="1"/>
</dbReference>
<evidence type="ECO:0000256" key="5">
    <source>
        <dbReference type="ARBA" id="ARBA00012438"/>
    </source>
</evidence>
<dbReference type="GO" id="GO:0000155">
    <property type="term" value="F:phosphorelay sensor kinase activity"/>
    <property type="evidence" value="ECO:0007669"/>
    <property type="project" value="InterPro"/>
</dbReference>
<evidence type="ECO:0000256" key="7">
    <source>
        <dbReference type="ARBA" id="ARBA00022553"/>
    </source>
</evidence>
<organism evidence="26 27">
    <name type="scientific">Amycolatopsis vastitatis</name>
    <dbReference type="NCBI Taxonomy" id="1905142"/>
    <lineage>
        <taxon>Bacteria</taxon>
        <taxon>Bacillati</taxon>
        <taxon>Actinomycetota</taxon>
        <taxon>Actinomycetes</taxon>
        <taxon>Pseudonocardiales</taxon>
        <taxon>Pseudonocardiaceae</taxon>
        <taxon>Amycolatopsis</taxon>
    </lineage>
</organism>
<evidence type="ECO:0000256" key="9">
    <source>
        <dbReference type="ARBA" id="ARBA00022692"/>
    </source>
</evidence>
<dbReference type="PANTHER" id="PTHR44936">
    <property type="entry name" value="SENSOR PROTEIN CREC"/>
    <property type="match status" value="1"/>
</dbReference>
<feature type="domain" description="HAMP" evidence="25">
    <location>
        <begin position="214"/>
        <end position="266"/>
    </location>
</feature>
<dbReference type="CDD" id="cd06225">
    <property type="entry name" value="HAMP"/>
    <property type="match status" value="1"/>
</dbReference>
<dbReference type="PROSITE" id="PS50109">
    <property type="entry name" value="HIS_KIN"/>
    <property type="match status" value="1"/>
</dbReference>
<comment type="cofactor">
    <cofactor evidence="2">
        <name>Mn(2+)</name>
        <dbReference type="ChEBI" id="CHEBI:29035"/>
    </cofactor>
</comment>
<keyword evidence="13" id="KW-0067">ATP-binding</keyword>
<dbReference type="Gene3D" id="6.10.340.10">
    <property type="match status" value="1"/>
</dbReference>
<name>A0A229SVP9_9PSEU</name>
<evidence type="ECO:0000256" key="10">
    <source>
        <dbReference type="ARBA" id="ARBA00022741"/>
    </source>
</evidence>
<dbReference type="Pfam" id="PF00512">
    <property type="entry name" value="HisKA"/>
    <property type="match status" value="1"/>
</dbReference>
<comment type="catalytic activity">
    <reaction evidence="1">
        <text>ATP + protein L-histidine = ADP + protein N-phospho-L-histidine.</text>
        <dbReference type="EC" id="2.7.13.3"/>
    </reaction>
</comment>
<keyword evidence="6" id="KW-1003">Cell membrane</keyword>
<dbReference type="EMBL" id="NMUL01000039">
    <property type="protein sequence ID" value="OXM62599.1"/>
    <property type="molecule type" value="Genomic_DNA"/>
</dbReference>
<comment type="cofactor">
    <cofactor evidence="3">
        <name>Mg(2+)</name>
        <dbReference type="ChEBI" id="CHEBI:18420"/>
    </cofactor>
</comment>
<keyword evidence="8" id="KW-0808">Transferase</keyword>
<dbReference type="PROSITE" id="PS50885">
    <property type="entry name" value="HAMP"/>
    <property type="match status" value="1"/>
</dbReference>
<dbReference type="Gene3D" id="1.10.287.130">
    <property type="match status" value="1"/>
</dbReference>
<evidence type="ECO:0000256" key="4">
    <source>
        <dbReference type="ARBA" id="ARBA00004651"/>
    </source>
</evidence>
<dbReference type="GO" id="GO:0004721">
    <property type="term" value="F:phosphoprotein phosphatase activity"/>
    <property type="evidence" value="ECO:0007669"/>
    <property type="project" value="UniProtKB-KW"/>
</dbReference>
<comment type="caution">
    <text evidence="26">The sequence shown here is derived from an EMBL/GenBank/DDBJ whole genome shotgun (WGS) entry which is preliminary data.</text>
</comment>
<evidence type="ECO:0000259" key="25">
    <source>
        <dbReference type="PROSITE" id="PS50885"/>
    </source>
</evidence>
<accession>A0A229SVP9</accession>
<comment type="subcellular location">
    <subcellularLocation>
        <location evidence="4">Cell membrane</location>
        <topology evidence="4">Multi-pass membrane protein</topology>
    </subcellularLocation>
</comment>
<dbReference type="OrthoDB" id="9786919at2"/>
<evidence type="ECO:0000256" key="13">
    <source>
        <dbReference type="ARBA" id="ARBA00022840"/>
    </source>
</evidence>
<keyword evidence="15" id="KW-0904">Protein phosphatase</keyword>
<dbReference type="RefSeq" id="WP_093951488.1">
    <property type="nucleotide sequence ID" value="NZ_NMUL01000039.1"/>
</dbReference>
<protein>
    <recommendedName>
        <fullName evidence="21">Signal transduction histidine-protein kinase/phosphatase MprB</fullName>
        <ecNumber evidence="5">2.7.13.3</ecNumber>
    </recommendedName>
    <alternativeName>
        <fullName evidence="22">Mycobacterial persistence regulator B</fullName>
    </alternativeName>
</protein>
<evidence type="ECO:0000256" key="20">
    <source>
        <dbReference type="ARBA" id="ARBA00023211"/>
    </source>
</evidence>
<proteinExistence type="predicted"/>
<dbReference type="InterPro" id="IPR005467">
    <property type="entry name" value="His_kinase_dom"/>
</dbReference>
<evidence type="ECO:0000256" key="15">
    <source>
        <dbReference type="ARBA" id="ARBA00022912"/>
    </source>
</evidence>
<gene>
    <name evidence="26" type="ORF">CF165_32930</name>
</gene>
<dbReference type="CDD" id="cd00075">
    <property type="entry name" value="HATPase"/>
    <property type="match status" value="1"/>
</dbReference>
<evidence type="ECO:0000313" key="26">
    <source>
        <dbReference type="EMBL" id="OXM62599.1"/>
    </source>
</evidence>
<dbReference type="InterPro" id="IPR004358">
    <property type="entry name" value="Sig_transdc_His_kin-like_C"/>
</dbReference>
<evidence type="ECO:0000256" key="11">
    <source>
        <dbReference type="ARBA" id="ARBA00022777"/>
    </source>
</evidence>
<dbReference type="InterPro" id="IPR003660">
    <property type="entry name" value="HAMP_dom"/>
</dbReference>
<evidence type="ECO:0000256" key="21">
    <source>
        <dbReference type="ARBA" id="ARBA00040454"/>
    </source>
</evidence>
<evidence type="ECO:0000256" key="2">
    <source>
        <dbReference type="ARBA" id="ARBA00001936"/>
    </source>
</evidence>
<dbReference type="Pfam" id="PF00672">
    <property type="entry name" value="HAMP"/>
    <property type="match status" value="1"/>
</dbReference>
<dbReference type="PANTHER" id="PTHR44936:SF9">
    <property type="entry name" value="SENSOR PROTEIN CREC"/>
    <property type="match status" value="1"/>
</dbReference>
<dbReference type="Proteomes" id="UP000215199">
    <property type="component" value="Unassembled WGS sequence"/>
</dbReference>
<dbReference type="EC" id="2.7.13.3" evidence="5"/>
<dbReference type="PRINTS" id="PR00344">
    <property type="entry name" value="BCTRLSENSOR"/>
</dbReference>
<evidence type="ECO:0000313" key="27">
    <source>
        <dbReference type="Proteomes" id="UP000215199"/>
    </source>
</evidence>
<evidence type="ECO:0000256" key="6">
    <source>
        <dbReference type="ARBA" id="ARBA00022475"/>
    </source>
</evidence>
<dbReference type="FunFam" id="1.10.287.130:FF:000001">
    <property type="entry name" value="Two-component sensor histidine kinase"/>
    <property type="match status" value="1"/>
</dbReference>
<dbReference type="AlphaFoldDB" id="A0A229SVP9"/>
<keyword evidence="10" id="KW-0547">Nucleotide-binding</keyword>
<dbReference type="CDD" id="cd00082">
    <property type="entry name" value="HisKA"/>
    <property type="match status" value="1"/>
</dbReference>
<feature type="domain" description="Histidine kinase" evidence="24">
    <location>
        <begin position="281"/>
        <end position="483"/>
    </location>
</feature>
<evidence type="ECO:0000256" key="14">
    <source>
        <dbReference type="ARBA" id="ARBA00022842"/>
    </source>
</evidence>
<dbReference type="SUPFAM" id="SSF158472">
    <property type="entry name" value="HAMP domain-like"/>
    <property type="match status" value="1"/>
</dbReference>
<keyword evidence="9 23" id="KW-0812">Transmembrane</keyword>
<dbReference type="Pfam" id="PF02518">
    <property type="entry name" value="HATPase_c"/>
    <property type="match status" value="1"/>
</dbReference>
<dbReference type="InterPro" id="IPR050980">
    <property type="entry name" value="2C_sensor_his_kinase"/>
</dbReference>
<feature type="transmembrane region" description="Helical" evidence="23">
    <location>
        <begin position="194"/>
        <end position="213"/>
    </location>
</feature>